<name>A0ABD3T8D8_9LAMI</name>
<feature type="region of interest" description="Disordered" evidence="9">
    <location>
        <begin position="134"/>
        <end position="161"/>
    </location>
</feature>
<dbReference type="InterPro" id="IPR011989">
    <property type="entry name" value="ARM-like"/>
</dbReference>
<evidence type="ECO:0000313" key="11">
    <source>
        <dbReference type="EMBL" id="KAL3833209.1"/>
    </source>
</evidence>
<sequence length="506" mass="55269">MKINNKQLFKEFSMGSGKQRWKISFHKSPKKPQFSIPTEFLCPLSKTIMADPVIVSSGHTFERNCVQACVTLSFNPTLHGGAAADFSTVIPNLALKSTILNWCRHHLIDPPKPIDFYSAENIIRKLIPPSELTRTPSEISVATSSEESVATPRIGRPGNGPGLASPLPFTNQPSCYSSSSSCSDIEISGSNFMEEEELIGRLKSSQLHEQEEALVSLRKLTRTREETRTRLCTPRLLSALKSLISSRYSTLQVNAVASLVNLSLEKQNKVKIVRSGIVPPLIDVIRSGFSESQDHAAGALFSLSLDDQNKTALGVLGALPPLLHALRSNSERTRNDSALGLYHLSLVQSNRVKLIKLGAVQTLLGMVKAGHMSGRVILILCNLAASVEGRAAMLDGGAVECLVGLLSRNEFDSVATQESCLVAFYGLSYGGLRFKGLAKEAGAEEVLMKVEETGSERGKEKARRILEVLREKDEEEEEIDWEELLNSEDDLSRTHSRVGGRSGSNS</sequence>
<dbReference type="Gene3D" id="3.30.40.10">
    <property type="entry name" value="Zinc/RING finger domain, C3HC4 (zinc finger)"/>
    <property type="match status" value="1"/>
</dbReference>
<dbReference type="AlphaFoldDB" id="A0ABD3T8D8"/>
<proteinExistence type="predicted"/>
<dbReference type="EC" id="2.3.2.27" evidence="4"/>
<evidence type="ECO:0000256" key="8">
    <source>
        <dbReference type="PROSITE-ProRule" id="PRU00259"/>
    </source>
</evidence>
<feature type="repeat" description="ARM" evidence="8">
    <location>
        <begin position="276"/>
        <end position="313"/>
    </location>
</feature>
<comment type="caution">
    <text evidence="11">The sequence shown here is derived from an EMBL/GenBank/DDBJ whole genome shotgun (WGS) entry which is preliminary data.</text>
</comment>
<dbReference type="SMART" id="SM00504">
    <property type="entry name" value="Ubox"/>
    <property type="match status" value="1"/>
</dbReference>
<evidence type="ECO:0000259" key="10">
    <source>
        <dbReference type="PROSITE" id="PS51698"/>
    </source>
</evidence>
<dbReference type="Proteomes" id="UP001634393">
    <property type="component" value="Unassembled WGS sequence"/>
</dbReference>
<dbReference type="InterPro" id="IPR016024">
    <property type="entry name" value="ARM-type_fold"/>
</dbReference>
<evidence type="ECO:0000256" key="6">
    <source>
        <dbReference type="ARBA" id="ARBA00022737"/>
    </source>
</evidence>
<evidence type="ECO:0000256" key="2">
    <source>
        <dbReference type="ARBA" id="ARBA00003861"/>
    </source>
</evidence>
<feature type="compositionally biased region" description="Polar residues" evidence="9">
    <location>
        <begin position="134"/>
        <end position="148"/>
    </location>
</feature>
<reference evidence="11 12" key="1">
    <citation type="submission" date="2024-12" db="EMBL/GenBank/DDBJ databases">
        <title>The unique morphological basis and parallel evolutionary history of personate flowers in Penstemon.</title>
        <authorList>
            <person name="Depatie T.H."/>
            <person name="Wessinger C.A."/>
        </authorList>
    </citation>
    <scope>NUCLEOTIDE SEQUENCE [LARGE SCALE GENOMIC DNA]</scope>
    <source>
        <strain evidence="11">WTNN_2</strain>
        <tissue evidence="11">Leaf</tissue>
    </source>
</reference>
<dbReference type="PANTHER" id="PTHR23315:SF339">
    <property type="entry name" value="U-BOX DOMAIN-CONTAINING PROTEIN 40"/>
    <property type="match status" value="1"/>
</dbReference>
<keyword evidence="12" id="KW-1185">Reference proteome</keyword>
<evidence type="ECO:0000256" key="5">
    <source>
        <dbReference type="ARBA" id="ARBA00022679"/>
    </source>
</evidence>
<dbReference type="PROSITE" id="PS51698">
    <property type="entry name" value="U_BOX"/>
    <property type="match status" value="1"/>
</dbReference>
<evidence type="ECO:0000256" key="4">
    <source>
        <dbReference type="ARBA" id="ARBA00012483"/>
    </source>
</evidence>
<protein>
    <recommendedName>
        <fullName evidence="4">RING-type E3 ubiquitin transferase</fullName>
        <ecNumber evidence="4">2.3.2.27</ecNumber>
    </recommendedName>
</protein>
<evidence type="ECO:0000256" key="3">
    <source>
        <dbReference type="ARBA" id="ARBA00004906"/>
    </source>
</evidence>
<keyword evidence="6" id="KW-0677">Repeat</keyword>
<evidence type="ECO:0000313" key="12">
    <source>
        <dbReference type="Proteomes" id="UP001634393"/>
    </source>
</evidence>
<dbReference type="InterPro" id="IPR013083">
    <property type="entry name" value="Znf_RING/FYVE/PHD"/>
</dbReference>
<dbReference type="InterPro" id="IPR003613">
    <property type="entry name" value="Ubox_domain"/>
</dbReference>
<dbReference type="Pfam" id="PF04564">
    <property type="entry name" value="U-box"/>
    <property type="match status" value="1"/>
</dbReference>
<evidence type="ECO:0000256" key="1">
    <source>
        <dbReference type="ARBA" id="ARBA00000900"/>
    </source>
</evidence>
<keyword evidence="7" id="KW-0833">Ubl conjugation pathway</keyword>
<dbReference type="Gene3D" id="1.25.10.10">
    <property type="entry name" value="Leucine-rich Repeat Variant"/>
    <property type="match status" value="1"/>
</dbReference>
<accession>A0ABD3T8D8</accession>
<dbReference type="Pfam" id="PF00514">
    <property type="entry name" value="Arm"/>
    <property type="match status" value="2"/>
</dbReference>
<dbReference type="PROSITE" id="PS50176">
    <property type="entry name" value="ARM_REPEAT"/>
    <property type="match status" value="1"/>
</dbReference>
<evidence type="ECO:0000256" key="7">
    <source>
        <dbReference type="ARBA" id="ARBA00022786"/>
    </source>
</evidence>
<comment type="catalytic activity">
    <reaction evidence="1">
        <text>S-ubiquitinyl-[E2 ubiquitin-conjugating enzyme]-L-cysteine + [acceptor protein]-L-lysine = [E2 ubiquitin-conjugating enzyme]-L-cysteine + N(6)-ubiquitinyl-[acceptor protein]-L-lysine.</text>
        <dbReference type="EC" id="2.3.2.27"/>
    </reaction>
</comment>
<dbReference type="PANTHER" id="PTHR23315">
    <property type="entry name" value="U BOX DOMAIN-CONTAINING"/>
    <property type="match status" value="1"/>
</dbReference>
<comment type="pathway">
    <text evidence="3">Protein modification; protein ubiquitination.</text>
</comment>
<organism evidence="11 12">
    <name type="scientific">Penstemon smallii</name>
    <dbReference type="NCBI Taxonomy" id="265156"/>
    <lineage>
        <taxon>Eukaryota</taxon>
        <taxon>Viridiplantae</taxon>
        <taxon>Streptophyta</taxon>
        <taxon>Embryophyta</taxon>
        <taxon>Tracheophyta</taxon>
        <taxon>Spermatophyta</taxon>
        <taxon>Magnoliopsida</taxon>
        <taxon>eudicotyledons</taxon>
        <taxon>Gunneridae</taxon>
        <taxon>Pentapetalae</taxon>
        <taxon>asterids</taxon>
        <taxon>lamiids</taxon>
        <taxon>Lamiales</taxon>
        <taxon>Plantaginaceae</taxon>
        <taxon>Cheloneae</taxon>
        <taxon>Penstemon</taxon>
    </lineage>
</organism>
<evidence type="ECO:0000256" key="9">
    <source>
        <dbReference type="SAM" id="MobiDB-lite"/>
    </source>
</evidence>
<dbReference type="FunFam" id="1.25.10.10:FF:000578">
    <property type="entry name" value="RING-type E3 ubiquitin transferase"/>
    <property type="match status" value="1"/>
</dbReference>
<dbReference type="InterPro" id="IPR000225">
    <property type="entry name" value="Armadillo"/>
</dbReference>
<dbReference type="GO" id="GO:0061630">
    <property type="term" value="F:ubiquitin protein ligase activity"/>
    <property type="evidence" value="ECO:0007669"/>
    <property type="project" value="UniProtKB-EC"/>
</dbReference>
<keyword evidence="5" id="KW-0808">Transferase</keyword>
<gene>
    <name evidence="11" type="ORF">ACJIZ3_007945</name>
</gene>
<dbReference type="SMART" id="SM00185">
    <property type="entry name" value="ARM"/>
    <property type="match status" value="3"/>
</dbReference>
<dbReference type="SUPFAM" id="SSF57850">
    <property type="entry name" value="RING/U-box"/>
    <property type="match status" value="1"/>
</dbReference>
<feature type="domain" description="U-box" evidence="10">
    <location>
        <begin position="35"/>
        <end position="109"/>
    </location>
</feature>
<dbReference type="EMBL" id="JBJXBP010000004">
    <property type="protein sequence ID" value="KAL3833209.1"/>
    <property type="molecule type" value="Genomic_DNA"/>
</dbReference>
<comment type="function">
    <text evidence="2">Functions as an E3 ubiquitin ligase.</text>
</comment>
<dbReference type="SUPFAM" id="SSF48371">
    <property type="entry name" value="ARM repeat"/>
    <property type="match status" value="1"/>
</dbReference>